<keyword evidence="6" id="KW-1133">Transmembrane helix</keyword>
<feature type="transmembrane region" description="Helical" evidence="6">
    <location>
        <begin position="27"/>
        <end position="44"/>
    </location>
</feature>
<name>A0A1Y2B427_9TREE</name>
<evidence type="ECO:0000313" key="7">
    <source>
        <dbReference type="EMBL" id="ORY28835.1"/>
    </source>
</evidence>
<dbReference type="Pfam" id="PF00450">
    <property type="entry name" value="Peptidase_S10"/>
    <property type="match status" value="1"/>
</dbReference>
<proteinExistence type="inferred from homology"/>
<dbReference type="Proteomes" id="UP000193986">
    <property type="component" value="Unassembled WGS sequence"/>
</dbReference>
<protein>
    <submittedName>
        <fullName evidence="7">Alpha/Beta hydrolase protein</fullName>
    </submittedName>
</protein>
<keyword evidence="4 7" id="KW-0378">Hydrolase</keyword>
<dbReference type="PANTHER" id="PTHR11802">
    <property type="entry name" value="SERINE PROTEASE FAMILY S10 SERINE CARBOXYPEPTIDASE"/>
    <property type="match status" value="1"/>
</dbReference>
<organism evidence="7 8">
    <name type="scientific">Naematelia encephala</name>
    <dbReference type="NCBI Taxonomy" id="71784"/>
    <lineage>
        <taxon>Eukaryota</taxon>
        <taxon>Fungi</taxon>
        <taxon>Dikarya</taxon>
        <taxon>Basidiomycota</taxon>
        <taxon>Agaricomycotina</taxon>
        <taxon>Tremellomycetes</taxon>
        <taxon>Tremellales</taxon>
        <taxon>Naemateliaceae</taxon>
        <taxon>Naematelia</taxon>
    </lineage>
</organism>
<keyword evidence="6" id="KW-0472">Membrane</keyword>
<comment type="caution">
    <text evidence="7">The sequence shown here is derived from an EMBL/GenBank/DDBJ whole genome shotgun (WGS) entry which is preliminary data.</text>
</comment>
<dbReference type="SUPFAM" id="SSF53474">
    <property type="entry name" value="alpha/beta-Hydrolases"/>
    <property type="match status" value="1"/>
</dbReference>
<dbReference type="GO" id="GO:0004185">
    <property type="term" value="F:serine-type carboxypeptidase activity"/>
    <property type="evidence" value="ECO:0007669"/>
    <property type="project" value="InterPro"/>
</dbReference>
<keyword evidence="3" id="KW-0645">Protease</keyword>
<dbReference type="InterPro" id="IPR029058">
    <property type="entry name" value="AB_hydrolase_fold"/>
</dbReference>
<evidence type="ECO:0000256" key="4">
    <source>
        <dbReference type="ARBA" id="ARBA00022801"/>
    </source>
</evidence>
<evidence type="ECO:0000313" key="8">
    <source>
        <dbReference type="Proteomes" id="UP000193986"/>
    </source>
</evidence>
<dbReference type="PRINTS" id="PR00724">
    <property type="entry name" value="CRBOXYPTASEC"/>
</dbReference>
<dbReference type="GO" id="GO:0006508">
    <property type="term" value="P:proteolysis"/>
    <property type="evidence" value="ECO:0007669"/>
    <property type="project" value="UniProtKB-KW"/>
</dbReference>
<accession>A0A1Y2B427</accession>
<evidence type="ECO:0000256" key="3">
    <source>
        <dbReference type="ARBA" id="ARBA00022670"/>
    </source>
</evidence>
<dbReference type="InParanoid" id="A0A1Y2B427"/>
<dbReference type="OrthoDB" id="443318at2759"/>
<evidence type="ECO:0000256" key="1">
    <source>
        <dbReference type="ARBA" id="ARBA00009431"/>
    </source>
</evidence>
<evidence type="ECO:0000256" key="5">
    <source>
        <dbReference type="ARBA" id="ARBA00023180"/>
    </source>
</evidence>
<keyword evidence="6" id="KW-0812">Transmembrane</keyword>
<dbReference type="Gene3D" id="3.40.50.1820">
    <property type="entry name" value="alpha/beta hydrolase"/>
    <property type="match status" value="1"/>
</dbReference>
<dbReference type="Gene3D" id="1.10.287.410">
    <property type="match status" value="1"/>
</dbReference>
<keyword evidence="2" id="KW-0121">Carboxypeptidase</keyword>
<keyword evidence="5" id="KW-0325">Glycoprotein</keyword>
<gene>
    <name evidence="7" type="ORF">BCR39DRAFT_588615</name>
</gene>
<sequence>MSSQDEYAPLLPSTQSTPPAMKTRKPLYIGFSVIITVLLCAITAKTTTLLRKPATDPAESFWHNVTEFGPYCDGATKGWSGWIGLDVEGAGVKRSFFILNLAEEDHEHASLILTIGGGPGTSGHTRYWTGDGPCLITEHGLEPNQHRWTENFNYLAIDHPVGVGFSYGNMVNSSADAAKEMYDFLQKFYVLFPQLKDNQLVLNGGSYGGMYIPHMANIIIAQNSLLAAEQAPKGNVHIPLESIMISNPWSDPLSHAGGLIEMLCQQTHPPVWNSSQCLSAYQALPSIIQAVRLALDIPTLHNRVKALNVTWDVELMDLHGVKRENYHERCDGSTAECYPYFIHMQDFLRNISKDLGVPEFLKYNTTSDTILELFVENGDFMQQSTRFFPTILSNGIRILHRVGMLDMNCPWTTVLNSASSLHPLRLLLTPIVQQSEFTRQPDVPWPGEESEATIRVVGAGAGDFTYVQLLNAGHMVGHDAPRIEKKLAEHWVYNRVFR</sequence>
<dbReference type="EMBL" id="MCFC01000029">
    <property type="protein sequence ID" value="ORY28835.1"/>
    <property type="molecule type" value="Genomic_DNA"/>
</dbReference>
<evidence type="ECO:0000256" key="2">
    <source>
        <dbReference type="ARBA" id="ARBA00022645"/>
    </source>
</evidence>
<reference evidence="7 8" key="1">
    <citation type="submission" date="2016-07" db="EMBL/GenBank/DDBJ databases">
        <title>Pervasive Adenine N6-methylation of Active Genes in Fungi.</title>
        <authorList>
            <consortium name="DOE Joint Genome Institute"/>
            <person name="Mondo S.J."/>
            <person name="Dannebaum R.O."/>
            <person name="Kuo R.C."/>
            <person name="Labutti K."/>
            <person name="Haridas S."/>
            <person name="Kuo A."/>
            <person name="Salamov A."/>
            <person name="Ahrendt S.R."/>
            <person name="Lipzen A."/>
            <person name="Sullivan W."/>
            <person name="Andreopoulos W.B."/>
            <person name="Clum A."/>
            <person name="Lindquist E."/>
            <person name="Daum C."/>
            <person name="Ramamoorthy G.K."/>
            <person name="Gryganskyi A."/>
            <person name="Culley D."/>
            <person name="Magnuson J.K."/>
            <person name="James T.Y."/>
            <person name="O'Malley M.A."/>
            <person name="Stajich J.E."/>
            <person name="Spatafora J.W."/>
            <person name="Visel A."/>
            <person name="Grigoriev I.V."/>
        </authorList>
    </citation>
    <scope>NUCLEOTIDE SEQUENCE [LARGE SCALE GENOMIC DNA]</scope>
    <source>
        <strain evidence="7 8">68-887.2</strain>
    </source>
</reference>
<evidence type="ECO:0000256" key="6">
    <source>
        <dbReference type="SAM" id="Phobius"/>
    </source>
</evidence>
<dbReference type="InterPro" id="IPR001563">
    <property type="entry name" value="Peptidase_S10"/>
</dbReference>
<dbReference type="AlphaFoldDB" id="A0A1Y2B427"/>
<keyword evidence="8" id="KW-1185">Reference proteome</keyword>
<comment type="similarity">
    <text evidence="1">Belongs to the peptidase S10 family.</text>
</comment>